<dbReference type="Proteomes" id="UP000716291">
    <property type="component" value="Unassembled WGS sequence"/>
</dbReference>
<name>A0A9P6WZ31_RHIOR</name>
<gene>
    <name evidence="1" type="ORF">G6F64_011449</name>
</gene>
<comment type="caution">
    <text evidence="1">The sequence shown here is derived from an EMBL/GenBank/DDBJ whole genome shotgun (WGS) entry which is preliminary data.</text>
</comment>
<evidence type="ECO:0008006" key="3">
    <source>
        <dbReference type="Google" id="ProtNLM"/>
    </source>
</evidence>
<sequence length="108" mass="12566">MAQWLLSSPNLMEWESAKKALTETFGIPTAQLKQICRNKLEKLQQGNLPSRQFKALFESIILELPKDTNLPTDLLRSIYLKVMHPRLRAIVLPNLNCRIYPIKYLLFV</sequence>
<evidence type="ECO:0000313" key="1">
    <source>
        <dbReference type="EMBL" id="KAG1301833.1"/>
    </source>
</evidence>
<dbReference type="AlphaFoldDB" id="A0A9P6WZ31"/>
<dbReference type="EMBL" id="JAANQT010002791">
    <property type="protein sequence ID" value="KAG1301833.1"/>
    <property type="molecule type" value="Genomic_DNA"/>
</dbReference>
<organism evidence="1 2">
    <name type="scientific">Rhizopus oryzae</name>
    <name type="common">Mucormycosis agent</name>
    <name type="synonym">Rhizopus arrhizus var. delemar</name>
    <dbReference type="NCBI Taxonomy" id="64495"/>
    <lineage>
        <taxon>Eukaryota</taxon>
        <taxon>Fungi</taxon>
        <taxon>Fungi incertae sedis</taxon>
        <taxon>Mucoromycota</taxon>
        <taxon>Mucoromycotina</taxon>
        <taxon>Mucoromycetes</taxon>
        <taxon>Mucorales</taxon>
        <taxon>Mucorineae</taxon>
        <taxon>Rhizopodaceae</taxon>
        <taxon>Rhizopus</taxon>
    </lineage>
</organism>
<reference evidence="1" key="1">
    <citation type="journal article" date="2020" name="Microb. Genom.">
        <title>Genetic diversity of clinical and environmental Mucorales isolates obtained from an investigation of mucormycosis cases among solid organ transplant recipients.</title>
        <authorList>
            <person name="Nguyen M.H."/>
            <person name="Kaul D."/>
            <person name="Muto C."/>
            <person name="Cheng S.J."/>
            <person name="Richter R.A."/>
            <person name="Bruno V.M."/>
            <person name="Liu G."/>
            <person name="Beyhan S."/>
            <person name="Sundermann A.J."/>
            <person name="Mounaud S."/>
            <person name="Pasculle A.W."/>
            <person name="Nierman W.C."/>
            <person name="Driscoll E."/>
            <person name="Cumbie R."/>
            <person name="Clancy C.J."/>
            <person name="Dupont C.L."/>
        </authorList>
    </citation>
    <scope>NUCLEOTIDE SEQUENCE</scope>
    <source>
        <strain evidence="1">GL11</strain>
    </source>
</reference>
<evidence type="ECO:0000313" key="2">
    <source>
        <dbReference type="Proteomes" id="UP000716291"/>
    </source>
</evidence>
<proteinExistence type="predicted"/>
<protein>
    <recommendedName>
        <fullName evidence="3">Retrotransposon gag domain-containing protein</fullName>
    </recommendedName>
</protein>
<keyword evidence="2" id="KW-1185">Reference proteome</keyword>
<accession>A0A9P6WZ31</accession>